<dbReference type="InterPro" id="IPR018247">
    <property type="entry name" value="EF_Hand_1_Ca_BS"/>
</dbReference>
<dbReference type="HOGENOM" id="CLU_1277545_0_0_1"/>
<dbReference type="Proteomes" id="UP000007174">
    <property type="component" value="Unassembled WGS sequence"/>
</dbReference>
<gene>
    <name evidence="2" type="ORF">CH063_10200</name>
</gene>
<evidence type="ECO:0008006" key="4">
    <source>
        <dbReference type="Google" id="ProtNLM"/>
    </source>
</evidence>
<feature type="signal peptide" evidence="1">
    <location>
        <begin position="1"/>
        <end position="20"/>
    </location>
</feature>
<dbReference type="VEuPathDB" id="FungiDB:CH63R_09563"/>
<reference evidence="3" key="1">
    <citation type="journal article" date="2012" name="Nat. Genet.">
        <title>Lifestyle transitions in plant pathogenic Colletotrichum fungi deciphered by genome and transcriptome analyses.</title>
        <authorList>
            <person name="O'Connell R.J."/>
            <person name="Thon M.R."/>
            <person name="Hacquard S."/>
            <person name="Amyotte S.G."/>
            <person name="Kleemann J."/>
            <person name="Torres M.F."/>
            <person name="Damm U."/>
            <person name="Buiate E.A."/>
            <person name="Epstein L."/>
            <person name="Alkan N."/>
            <person name="Altmueller J."/>
            <person name="Alvarado-Balderrama L."/>
            <person name="Bauser C.A."/>
            <person name="Becker C."/>
            <person name="Birren B.W."/>
            <person name="Chen Z."/>
            <person name="Choi J."/>
            <person name="Crouch J.A."/>
            <person name="Duvick J.P."/>
            <person name="Farman M.A."/>
            <person name="Gan P."/>
            <person name="Heiman D."/>
            <person name="Henrissat B."/>
            <person name="Howard R.J."/>
            <person name="Kabbage M."/>
            <person name="Koch C."/>
            <person name="Kracher B."/>
            <person name="Kubo Y."/>
            <person name="Law A.D."/>
            <person name="Lebrun M.-H."/>
            <person name="Lee Y.-H."/>
            <person name="Miyara I."/>
            <person name="Moore N."/>
            <person name="Neumann U."/>
            <person name="Nordstroem K."/>
            <person name="Panaccione D.G."/>
            <person name="Panstruga R."/>
            <person name="Place M."/>
            <person name="Proctor R.H."/>
            <person name="Prusky D."/>
            <person name="Rech G."/>
            <person name="Reinhardt R."/>
            <person name="Rollins J.A."/>
            <person name="Rounsley S."/>
            <person name="Schardl C.L."/>
            <person name="Schwartz D.C."/>
            <person name="Shenoy N."/>
            <person name="Shirasu K."/>
            <person name="Sikhakolli U.R."/>
            <person name="Stueber K."/>
            <person name="Sukno S.A."/>
            <person name="Sweigard J.A."/>
            <person name="Takano Y."/>
            <person name="Takahara H."/>
            <person name="Trail F."/>
            <person name="van der Does H.C."/>
            <person name="Voll L.M."/>
            <person name="Will I."/>
            <person name="Young S."/>
            <person name="Zeng Q."/>
            <person name="Zhang J."/>
            <person name="Zhou S."/>
            <person name="Dickman M.B."/>
            <person name="Schulze-Lefert P."/>
            <person name="Ver Loren van Themaat E."/>
            <person name="Ma L.-J."/>
            <person name="Vaillancourt L.J."/>
        </authorList>
    </citation>
    <scope>NUCLEOTIDE SEQUENCE [LARGE SCALE GENOMIC DNA]</scope>
    <source>
        <strain evidence="3">IMI 349063</strain>
    </source>
</reference>
<keyword evidence="1" id="KW-0732">Signal</keyword>
<protein>
    <recommendedName>
        <fullName evidence="4">EF-hand domain-containing protein</fullName>
    </recommendedName>
</protein>
<evidence type="ECO:0000256" key="1">
    <source>
        <dbReference type="SAM" id="SignalP"/>
    </source>
</evidence>
<proteinExistence type="predicted"/>
<accession>H1VGI5</accession>
<dbReference type="AlphaFoldDB" id="H1VGI5"/>
<evidence type="ECO:0000313" key="3">
    <source>
        <dbReference type="Proteomes" id="UP000007174"/>
    </source>
</evidence>
<evidence type="ECO:0000313" key="2">
    <source>
        <dbReference type="EMBL" id="CCF39338.1"/>
    </source>
</evidence>
<sequence length="216" mass="25201">MRLLLIFALWATFLQQLITCDDNSDFKGFTIQAEYYRSISKDAWNIYYKDYKGGKDPVVVADVSKWPSTLTVLHEMEQSHWDRNKDKALTLDEMLAWLWDLKGSKKTPPSKLYYKDANRKGTIQAATKARELRKKKNSSFEIRLKQPEHKEAWDVMMKSRYGEVAHDFAEHYGIHVSSISFERKETPGFEDITFYFKEGCKSCGGEHTPQKKKAPK</sequence>
<dbReference type="PROSITE" id="PS00018">
    <property type="entry name" value="EF_HAND_1"/>
    <property type="match status" value="1"/>
</dbReference>
<dbReference type="EMBL" id="CACQ02003439">
    <property type="protein sequence ID" value="CCF39338.1"/>
    <property type="molecule type" value="Genomic_DNA"/>
</dbReference>
<feature type="chain" id="PRO_5003555905" description="EF-hand domain-containing protein" evidence="1">
    <location>
        <begin position="21"/>
        <end position="216"/>
    </location>
</feature>
<name>H1VGI5_COLHI</name>
<organism evidence="2 3">
    <name type="scientific">Colletotrichum higginsianum (strain IMI 349063)</name>
    <name type="common">Crucifer anthracnose fungus</name>
    <dbReference type="NCBI Taxonomy" id="759273"/>
    <lineage>
        <taxon>Eukaryota</taxon>
        <taxon>Fungi</taxon>
        <taxon>Dikarya</taxon>
        <taxon>Ascomycota</taxon>
        <taxon>Pezizomycotina</taxon>
        <taxon>Sordariomycetes</taxon>
        <taxon>Hypocreomycetidae</taxon>
        <taxon>Glomerellales</taxon>
        <taxon>Glomerellaceae</taxon>
        <taxon>Colletotrichum</taxon>
        <taxon>Colletotrichum destructivum species complex</taxon>
    </lineage>
</organism>